<evidence type="ECO:0000313" key="1">
    <source>
        <dbReference type="EMBL" id="KAI0028247.1"/>
    </source>
</evidence>
<organism evidence="1 2">
    <name type="scientific">Vararia minispora EC-137</name>
    <dbReference type="NCBI Taxonomy" id="1314806"/>
    <lineage>
        <taxon>Eukaryota</taxon>
        <taxon>Fungi</taxon>
        <taxon>Dikarya</taxon>
        <taxon>Basidiomycota</taxon>
        <taxon>Agaricomycotina</taxon>
        <taxon>Agaricomycetes</taxon>
        <taxon>Russulales</taxon>
        <taxon>Lachnocladiaceae</taxon>
        <taxon>Vararia</taxon>
    </lineage>
</organism>
<dbReference type="EMBL" id="MU273772">
    <property type="protein sequence ID" value="KAI0028247.1"/>
    <property type="molecule type" value="Genomic_DNA"/>
</dbReference>
<keyword evidence="2" id="KW-1185">Reference proteome</keyword>
<sequence>MRATWAKVINAWEWDEVGGRSREREPDRLVGAYGNATEGGEESSQCIARLSKIGMGCAGGSRLEEAREWSSGGGGRKTAEGRDACCRAEPWPRKKRRMEDVEGTKGAKRREERKDGQHHDAHPLRPGKQDFSTPAPPFSQSPTSCSYSETSMASSAADTTSQSDVADVIVFDAKGLPTRCVENLRLSMPRRFLVSITSGETTKRTTAVPHSEGVAEWKQVLAGFTVPRSADLKFSILVQRNNDEKSVGENGYNVEMFWAQDNQHYLPTGNLKVQDAVPLLASGQQAASPASATPYEPGSTDNRPAQNPAQLSTSGLPVIETVPEENTINVSSTVDVSNTDPPPLASAIVDGANLVNTINTQVDSWTTLLDNVNVVAQILDKISQIHPYASLACGVLSVIPKASRSPSSTPVLAIPYRGYRP</sequence>
<evidence type="ECO:0000313" key="2">
    <source>
        <dbReference type="Proteomes" id="UP000814128"/>
    </source>
</evidence>
<reference evidence="1" key="1">
    <citation type="submission" date="2021-02" db="EMBL/GenBank/DDBJ databases">
        <authorList>
            <consortium name="DOE Joint Genome Institute"/>
            <person name="Ahrendt S."/>
            <person name="Looney B.P."/>
            <person name="Miyauchi S."/>
            <person name="Morin E."/>
            <person name="Drula E."/>
            <person name="Courty P.E."/>
            <person name="Chicoki N."/>
            <person name="Fauchery L."/>
            <person name="Kohler A."/>
            <person name="Kuo A."/>
            <person name="Labutti K."/>
            <person name="Pangilinan J."/>
            <person name="Lipzen A."/>
            <person name="Riley R."/>
            <person name="Andreopoulos W."/>
            <person name="He G."/>
            <person name="Johnson J."/>
            <person name="Barry K.W."/>
            <person name="Grigoriev I.V."/>
            <person name="Nagy L."/>
            <person name="Hibbett D."/>
            <person name="Henrissat B."/>
            <person name="Matheny P.B."/>
            <person name="Labbe J."/>
            <person name="Martin F."/>
        </authorList>
    </citation>
    <scope>NUCLEOTIDE SEQUENCE</scope>
    <source>
        <strain evidence="1">EC-137</strain>
    </source>
</reference>
<accession>A0ACB8Q977</accession>
<gene>
    <name evidence="1" type="ORF">K488DRAFT_73911</name>
</gene>
<protein>
    <submittedName>
        <fullName evidence="1">Uncharacterized protein</fullName>
    </submittedName>
</protein>
<comment type="caution">
    <text evidence="1">The sequence shown here is derived from an EMBL/GenBank/DDBJ whole genome shotgun (WGS) entry which is preliminary data.</text>
</comment>
<proteinExistence type="predicted"/>
<dbReference type="Proteomes" id="UP000814128">
    <property type="component" value="Unassembled WGS sequence"/>
</dbReference>
<name>A0ACB8Q977_9AGAM</name>
<reference evidence="1" key="2">
    <citation type="journal article" date="2022" name="New Phytol.">
        <title>Evolutionary transition to the ectomycorrhizal habit in the genomes of a hyperdiverse lineage of mushroom-forming fungi.</title>
        <authorList>
            <person name="Looney B."/>
            <person name="Miyauchi S."/>
            <person name="Morin E."/>
            <person name="Drula E."/>
            <person name="Courty P.E."/>
            <person name="Kohler A."/>
            <person name="Kuo A."/>
            <person name="LaButti K."/>
            <person name="Pangilinan J."/>
            <person name="Lipzen A."/>
            <person name="Riley R."/>
            <person name="Andreopoulos W."/>
            <person name="He G."/>
            <person name="Johnson J."/>
            <person name="Nolan M."/>
            <person name="Tritt A."/>
            <person name="Barry K.W."/>
            <person name="Grigoriev I.V."/>
            <person name="Nagy L.G."/>
            <person name="Hibbett D."/>
            <person name="Henrissat B."/>
            <person name="Matheny P.B."/>
            <person name="Labbe J."/>
            <person name="Martin F.M."/>
        </authorList>
    </citation>
    <scope>NUCLEOTIDE SEQUENCE</scope>
    <source>
        <strain evidence="1">EC-137</strain>
    </source>
</reference>